<accession>A0ABR2SSH1</accession>
<feature type="domain" description="DUF4283" evidence="1">
    <location>
        <begin position="21"/>
        <end position="102"/>
    </location>
</feature>
<dbReference type="PANTHER" id="PTHR31286:SF173">
    <property type="entry name" value="DUF4283 DOMAIN-CONTAINING PROTEIN"/>
    <property type="match status" value="1"/>
</dbReference>
<name>A0ABR2SSH1_9ROSI</name>
<dbReference type="EMBL" id="JBBPBN010000012">
    <property type="protein sequence ID" value="KAK9028195.1"/>
    <property type="molecule type" value="Genomic_DNA"/>
</dbReference>
<gene>
    <name evidence="2" type="ORF">V6N11_068006</name>
</gene>
<proteinExistence type="predicted"/>
<evidence type="ECO:0000313" key="3">
    <source>
        <dbReference type="Proteomes" id="UP001396334"/>
    </source>
</evidence>
<keyword evidence="3" id="KW-1185">Reference proteome</keyword>
<dbReference type="PANTHER" id="PTHR31286">
    <property type="entry name" value="GLYCINE-RICH CELL WALL STRUCTURAL PROTEIN 1.8-LIKE"/>
    <property type="match status" value="1"/>
</dbReference>
<sequence length="181" mass="21172">MVDGLISIDFSDRVHDLVVKSLEQTIVIKILGRRIRYATPRNKLYEIWKPVQAFKLMDIENDYFLVTFRSRVDYLHVLVDGPWMVFGLYISVEPWTEDFTTTQPYLSNIITWICLPGLLVTLYKRSWIIELGECIGRVLKLDYQTETGRRGKFVKMVIRVNLSKPLVSKIVINGLIQLVEY</sequence>
<dbReference type="InterPro" id="IPR040256">
    <property type="entry name" value="At4g02000-like"/>
</dbReference>
<organism evidence="2 3">
    <name type="scientific">Hibiscus sabdariffa</name>
    <name type="common">roselle</name>
    <dbReference type="NCBI Taxonomy" id="183260"/>
    <lineage>
        <taxon>Eukaryota</taxon>
        <taxon>Viridiplantae</taxon>
        <taxon>Streptophyta</taxon>
        <taxon>Embryophyta</taxon>
        <taxon>Tracheophyta</taxon>
        <taxon>Spermatophyta</taxon>
        <taxon>Magnoliopsida</taxon>
        <taxon>eudicotyledons</taxon>
        <taxon>Gunneridae</taxon>
        <taxon>Pentapetalae</taxon>
        <taxon>rosids</taxon>
        <taxon>malvids</taxon>
        <taxon>Malvales</taxon>
        <taxon>Malvaceae</taxon>
        <taxon>Malvoideae</taxon>
        <taxon>Hibiscus</taxon>
    </lineage>
</organism>
<dbReference type="Pfam" id="PF14111">
    <property type="entry name" value="DUF4283"/>
    <property type="match status" value="1"/>
</dbReference>
<protein>
    <recommendedName>
        <fullName evidence="1">DUF4283 domain-containing protein</fullName>
    </recommendedName>
</protein>
<dbReference type="InterPro" id="IPR025558">
    <property type="entry name" value="DUF4283"/>
</dbReference>
<dbReference type="Proteomes" id="UP001396334">
    <property type="component" value="Unassembled WGS sequence"/>
</dbReference>
<comment type="caution">
    <text evidence="2">The sequence shown here is derived from an EMBL/GenBank/DDBJ whole genome shotgun (WGS) entry which is preliminary data.</text>
</comment>
<reference evidence="2 3" key="1">
    <citation type="journal article" date="2024" name="G3 (Bethesda)">
        <title>Genome assembly of Hibiscus sabdariffa L. provides insights into metabolisms of medicinal natural products.</title>
        <authorList>
            <person name="Kim T."/>
        </authorList>
    </citation>
    <scope>NUCLEOTIDE SEQUENCE [LARGE SCALE GENOMIC DNA]</scope>
    <source>
        <strain evidence="2">TK-2024</strain>
        <tissue evidence="2">Old leaves</tissue>
    </source>
</reference>
<evidence type="ECO:0000313" key="2">
    <source>
        <dbReference type="EMBL" id="KAK9028195.1"/>
    </source>
</evidence>
<evidence type="ECO:0000259" key="1">
    <source>
        <dbReference type="Pfam" id="PF14111"/>
    </source>
</evidence>